<reference evidence="7 8" key="1">
    <citation type="submission" date="2016-01" db="EMBL/GenBank/DDBJ databases">
        <authorList>
            <person name="Oliw E.H."/>
        </authorList>
    </citation>
    <scope>NUCLEOTIDE SEQUENCE [LARGE SCALE GENOMIC DNA]</scope>
    <source>
        <strain evidence="7 8">MDcuke</strain>
    </source>
</reference>
<name>A0A345CQ48_9GAMM</name>
<comment type="subcellular location">
    <subcellularLocation>
        <location evidence="4">Bacterial flagellum basal body</location>
    </subcellularLocation>
</comment>
<keyword evidence="1 4" id="KW-0973">c-di-GMP</keyword>
<proteinExistence type="inferred from homology"/>
<comment type="function">
    <text evidence="4">Acts as a flagellar brake, regulating swimming and swarming in a bis-(3'-5') cyclic diguanylic acid (c-di-GMP)-dependent manner. Binds 1 c-di-GMP dimer per subunit. Increasing levels of c-di-GMP lead to decreased motility.</text>
</comment>
<evidence type="ECO:0000313" key="7">
    <source>
        <dbReference type="EMBL" id="AXF75565.1"/>
    </source>
</evidence>
<sequence length="264" mass="29911">MPIISPGTTDTRLLASSRGRNVKEKEQYLKRGPLAVLAVLKNLLKNQTPVLVSHARGQFITKLLYADHDQIIIDYGSNDYDNQLVLEASELNLWAETQGAKVEFTLSEPHSGSHEGLPAFFANVPEELWMIQRREFFRVNAPLDPIFYCYVHWPDGSGEDRMRLQDLSLGGIAVLGETTLPENLTGGEDFKKLRVELGEYGRFEVDARLINIGKHSVVTAKNETIVTPCLRFSFAKLNVGQERQLQQVIFQLERLARDKANRFQ</sequence>
<dbReference type="AlphaFoldDB" id="A0A345CQ48"/>
<dbReference type="EMBL" id="CP013970">
    <property type="protein sequence ID" value="AXF75565.1"/>
    <property type="molecule type" value="Genomic_DNA"/>
</dbReference>
<dbReference type="Proteomes" id="UP000264980">
    <property type="component" value="Chromosome"/>
</dbReference>
<dbReference type="Pfam" id="PF07238">
    <property type="entry name" value="PilZ"/>
    <property type="match status" value="1"/>
</dbReference>
<comment type="similarity">
    <text evidence="4">Belongs to the YcgR family.</text>
</comment>
<protein>
    <recommendedName>
        <fullName evidence="4">Flagellar brake protein YcgR</fullName>
    </recommendedName>
    <alternativeName>
        <fullName evidence="4">Cyclic di-GMP binding protein YcgR</fullName>
    </alternativeName>
</protein>
<feature type="domain" description="Type III secretion system flagellar brake protein YcgR PilZN" evidence="6">
    <location>
        <begin position="28"/>
        <end position="129"/>
    </location>
</feature>
<keyword evidence="7" id="KW-0969">Cilium</keyword>
<evidence type="ECO:0000313" key="8">
    <source>
        <dbReference type="Proteomes" id="UP000264980"/>
    </source>
</evidence>
<dbReference type="GO" id="GO:0009425">
    <property type="term" value="C:bacterial-type flagellum basal body"/>
    <property type="evidence" value="ECO:0007669"/>
    <property type="project" value="UniProtKB-SubCell"/>
</dbReference>
<dbReference type="GO" id="GO:0071973">
    <property type="term" value="P:bacterial-type flagellum-dependent cell motility"/>
    <property type="evidence" value="ECO:0007669"/>
    <property type="project" value="UniProtKB-UniRule"/>
</dbReference>
<evidence type="ECO:0000259" key="6">
    <source>
        <dbReference type="Pfam" id="PF07317"/>
    </source>
</evidence>
<dbReference type="GO" id="GO:0071945">
    <property type="term" value="P:regulation of bacterial-type flagellum-dependent cell motility by regulation of motor speed"/>
    <property type="evidence" value="ECO:0007669"/>
    <property type="project" value="UniProtKB-UniRule"/>
</dbReference>
<dbReference type="Pfam" id="PF07317">
    <property type="entry name" value="PilZN"/>
    <property type="match status" value="1"/>
</dbReference>
<feature type="domain" description="PilZ" evidence="5">
    <location>
        <begin position="132"/>
        <end position="251"/>
    </location>
</feature>
<organism evidence="7 8">
    <name type="scientific">Erwinia tracheiphila</name>
    <dbReference type="NCBI Taxonomy" id="65700"/>
    <lineage>
        <taxon>Bacteria</taxon>
        <taxon>Pseudomonadati</taxon>
        <taxon>Pseudomonadota</taxon>
        <taxon>Gammaproteobacteria</taxon>
        <taxon>Enterobacterales</taxon>
        <taxon>Erwiniaceae</taxon>
        <taxon>Erwinia</taxon>
    </lineage>
</organism>
<evidence type="ECO:0000256" key="2">
    <source>
        <dbReference type="ARBA" id="ARBA00022741"/>
    </source>
</evidence>
<dbReference type="HAMAP" id="MF_01457">
    <property type="entry name" value="YcgR"/>
    <property type="match status" value="1"/>
</dbReference>
<dbReference type="InterPro" id="IPR009926">
    <property type="entry name" value="T3SS_YcgR_PilZN"/>
</dbReference>
<evidence type="ECO:0000256" key="1">
    <source>
        <dbReference type="ARBA" id="ARBA00022636"/>
    </source>
</evidence>
<dbReference type="Gene3D" id="2.40.10.220">
    <property type="entry name" value="predicted glycosyltransferase like domains"/>
    <property type="match status" value="1"/>
</dbReference>
<keyword evidence="7" id="KW-0966">Cell projection</keyword>
<keyword evidence="2 4" id="KW-0547">Nucleotide-binding</keyword>
<dbReference type="InterPro" id="IPR023787">
    <property type="entry name" value="T3SS_YcgR"/>
</dbReference>
<dbReference type="InterPro" id="IPR012349">
    <property type="entry name" value="Split_barrel_FMN-bd"/>
</dbReference>
<keyword evidence="7" id="KW-0282">Flagellum</keyword>
<dbReference type="GO" id="GO:0035438">
    <property type="term" value="F:cyclic-di-GMP binding"/>
    <property type="evidence" value="ECO:0007669"/>
    <property type="project" value="UniProtKB-UniRule"/>
</dbReference>
<evidence type="ECO:0000256" key="4">
    <source>
        <dbReference type="HAMAP-Rule" id="MF_01457"/>
    </source>
</evidence>
<keyword evidence="3 4" id="KW-0975">Bacterial flagellum</keyword>
<evidence type="ECO:0000256" key="3">
    <source>
        <dbReference type="ARBA" id="ARBA00023143"/>
    </source>
</evidence>
<accession>A0A345CQ48</accession>
<gene>
    <name evidence="4" type="primary">ycgR</name>
    <name evidence="7" type="ORF">AV903_04800</name>
</gene>
<dbReference type="InterPro" id="IPR009875">
    <property type="entry name" value="PilZ_domain"/>
</dbReference>
<comment type="subunit">
    <text evidence="4">Monomer. Interacts with the flagellar basal bodies.</text>
</comment>
<dbReference type="Gene3D" id="2.30.110.10">
    <property type="entry name" value="Electron Transport, Fmn-binding Protein, Chain A"/>
    <property type="match status" value="1"/>
</dbReference>
<evidence type="ECO:0000259" key="5">
    <source>
        <dbReference type="Pfam" id="PF07238"/>
    </source>
</evidence>